<keyword evidence="1" id="KW-0812">Transmembrane</keyword>
<dbReference type="HOGENOM" id="CLU_2857271_0_0_2"/>
<evidence type="ECO:0000256" key="1">
    <source>
        <dbReference type="SAM" id="Phobius"/>
    </source>
</evidence>
<keyword evidence="1" id="KW-1133">Transmembrane helix</keyword>
<evidence type="ECO:0000313" key="3">
    <source>
        <dbReference type="Proteomes" id="UP000013006"/>
    </source>
</evidence>
<organism>
    <name type="scientific">Saccharolobus islandicus LAL14/1</name>
    <dbReference type="NCBI Taxonomy" id="1241935"/>
    <lineage>
        <taxon>Archaea</taxon>
        <taxon>Thermoproteota</taxon>
        <taxon>Thermoprotei</taxon>
        <taxon>Sulfolobales</taxon>
        <taxon>Sulfolobaceae</taxon>
        <taxon>Saccharolobus</taxon>
    </lineage>
</organism>
<feature type="transmembrane region" description="Helical" evidence="1">
    <location>
        <begin position="16"/>
        <end position="36"/>
    </location>
</feature>
<protein>
    <submittedName>
        <fullName evidence="2">Uncharacterized protein</fullName>
    </submittedName>
</protein>
<dbReference type="EMBL" id="CP003928">
    <property type="protein sequence ID" value="AGJ63176.1"/>
    <property type="molecule type" value="Genomic_DNA"/>
</dbReference>
<evidence type="ECO:0000313" key="2">
    <source>
        <dbReference type="EMBL" id="AGJ63176.1"/>
    </source>
</evidence>
<reference evidence="2 3" key="1">
    <citation type="journal article" date="2013" name="Open Biol.">
        <title>Genomics and genetics of Sulfolobus islandicus LAL14/1, a model hyperthermophilic archaeon.</title>
        <authorList>
            <person name="Jaubert C."/>
            <person name="Danioux C."/>
            <person name="Oberto J."/>
            <person name="Cortez D."/>
            <person name="Bize A."/>
            <person name="Krupovic M."/>
            <person name="She Q."/>
            <person name="Forterre P."/>
            <person name="Prangishvili D."/>
            <person name="Sezonov G."/>
        </authorList>
    </citation>
    <scope>NUCLEOTIDE SEQUENCE [LARGE SCALE GENOMIC DNA]</scope>
    <source>
        <strain evidence="2">LAL14/1</strain>
    </source>
</reference>
<dbReference type="AlphaFoldDB" id="M9UEY6"/>
<proteinExistence type="predicted"/>
<name>M9UEY6_SACIS</name>
<keyword evidence="1" id="KW-0472">Membrane</keyword>
<dbReference type="KEGG" id="sic:SiL_1730"/>
<sequence length="64" mass="7370">MFFSFSNTSSSPPASVFIRTIALATFIHRVLILYSYKNFATINVLFLIDFGKDKSIYKDNQQIK</sequence>
<gene>
    <name evidence="2" type="ORF">SiL_1730</name>
</gene>
<dbReference type="Proteomes" id="UP000013006">
    <property type="component" value="Chromosome"/>
</dbReference>
<accession>M9UEY6</accession>